<evidence type="ECO:0000313" key="1">
    <source>
        <dbReference type="EMBL" id="KAF9505079.1"/>
    </source>
</evidence>
<accession>A0A9P6AGY3</accession>
<dbReference type="AlphaFoldDB" id="A0A9P6AGY3"/>
<organism evidence="1 2">
    <name type="scientific">Hydnum rufescens UP504</name>
    <dbReference type="NCBI Taxonomy" id="1448309"/>
    <lineage>
        <taxon>Eukaryota</taxon>
        <taxon>Fungi</taxon>
        <taxon>Dikarya</taxon>
        <taxon>Basidiomycota</taxon>
        <taxon>Agaricomycotina</taxon>
        <taxon>Agaricomycetes</taxon>
        <taxon>Cantharellales</taxon>
        <taxon>Hydnaceae</taxon>
        <taxon>Hydnum</taxon>
    </lineage>
</organism>
<reference evidence="1" key="1">
    <citation type="journal article" date="2020" name="Nat. Commun.">
        <title>Large-scale genome sequencing of mycorrhizal fungi provides insights into the early evolution of symbiotic traits.</title>
        <authorList>
            <person name="Miyauchi S."/>
            <person name="Kiss E."/>
            <person name="Kuo A."/>
            <person name="Drula E."/>
            <person name="Kohler A."/>
            <person name="Sanchez-Garcia M."/>
            <person name="Morin E."/>
            <person name="Andreopoulos B."/>
            <person name="Barry K.W."/>
            <person name="Bonito G."/>
            <person name="Buee M."/>
            <person name="Carver A."/>
            <person name="Chen C."/>
            <person name="Cichocki N."/>
            <person name="Clum A."/>
            <person name="Culley D."/>
            <person name="Crous P.W."/>
            <person name="Fauchery L."/>
            <person name="Girlanda M."/>
            <person name="Hayes R.D."/>
            <person name="Keri Z."/>
            <person name="LaButti K."/>
            <person name="Lipzen A."/>
            <person name="Lombard V."/>
            <person name="Magnuson J."/>
            <person name="Maillard F."/>
            <person name="Murat C."/>
            <person name="Nolan M."/>
            <person name="Ohm R.A."/>
            <person name="Pangilinan J."/>
            <person name="Pereira M.F."/>
            <person name="Perotto S."/>
            <person name="Peter M."/>
            <person name="Pfister S."/>
            <person name="Riley R."/>
            <person name="Sitrit Y."/>
            <person name="Stielow J.B."/>
            <person name="Szollosi G."/>
            <person name="Zifcakova L."/>
            <person name="Stursova M."/>
            <person name="Spatafora J.W."/>
            <person name="Tedersoo L."/>
            <person name="Vaario L.M."/>
            <person name="Yamada A."/>
            <person name="Yan M."/>
            <person name="Wang P."/>
            <person name="Xu J."/>
            <person name="Bruns T."/>
            <person name="Baldrian P."/>
            <person name="Vilgalys R."/>
            <person name="Dunand C."/>
            <person name="Henrissat B."/>
            <person name="Grigoriev I.V."/>
            <person name="Hibbett D."/>
            <person name="Nagy L.G."/>
            <person name="Martin F.M."/>
        </authorList>
    </citation>
    <scope>NUCLEOTIDE SEQUENCE</scope>
    <source>
        <strain evidence="1">UP504</strain>
    </source>
</reference>
<evidence type="ECO:0000313" key="2">
    <source>
        <dbReference type="Proteomes" id="UP000886523"/>
    </source>
</evidence>
<feature type="non-terminal residue" evidence="1">
    <location>
        <position position="1"/>
    </location>
</feature>
<protein>
    <submittedName>
        <fullName evidence="1">Uncharacterized protein</fullName>
    </submittedName>
</protein>
<sequence>PSVDEETRMDSKDRSVPSESDDFNALIMLLEIQAKFHHYTSQLAQPFAPLRIAPVSTASVFLTQTPLRSLPSLISMNLRHGSQEVGRSLTSLSADWLECTAHTVNDEKTMAVASVAFAL</sequence>
<comment type="caution">
    <text evidence="1">The sequence shown here is derived from an EMBL/GenBank/DDBJ whole genome shotgun (WGS) entry which is preliminary data.</text>
</comment>
<keyword evidence="2" id="KW-1185">Reference proteome</keyword>
<name>A0A9P6AGY3_9AGAM</name>
<dbReference type="Proteomes" id="UP000886523">
    <property type="component" value="Unassembled WGS sequence"/>
</dbReference>
<gene>
    <name evidence="1" type="ORF">BS47DRAFT_1354314</name>
</gene>
<proteinExistence type="predicted"/>
<dbReference type="EMBL" id="MU129175">
    <property type="protein sequence ID" value="KAF9505079.1"/>
    <property type="molecule type" value="Genomic_DNA"/>
</dbReference>